<dbReference type="GO" id="GO:0019379">
    <property type="term" value="P:sulfate assimilation, phosphoadenylyl sulfate reduction by phosphoadenylyl-sulfate reductase (thioredoxin)"/>
    <property type="evidence" value="ECO:0007669"/>
    <property type="project" value="InterPro"/>
</dbReference>
<dbReference type="NCBIfam" id="NF002537">
    <property type="entry name" value="PRK02090.1"/>
    <property type="match status" value="1"/>
</dbReference>
<dbReference type="Gene3D" id="3.40.50.620">
    <property type="entry name" value="HUPs"/>
    <property type="match status" value="1"/>
</dbReference>
<evidence type="ECO:0000256" key="4">
    <source>
        <dbReference type="ARBA" id="ARBA00023004"/>
    </source>
</evidence>
<dbReference type="GO" id="GO:0016887">
    <property type="term" value="F:ATP hydrolysis activity"/>
    <property type="evidence" value="ECO:0007669"/>
    <property type="project" value="InterPro"/>
</dbReference>
<evidence type="ECO:0000256" key="5">
    <source>
        <dbReference type="ARBA" id="ARBA00023014"/>
    </source>
</evidence>
<dbReference type="InterPro" id="IPR027417">
    <property type="entry name" value="P-loop_NTPase"/>
</dbReference>
<dbReference type="GO" id="GO:0046872">
    <property type="term" value="F:metal ion binding"/>
    <property type="evidence" value="ECO:0007669"/>
    <property type="project" value="UniProtKB-KW"/>
</dbReference>
<dbReference type="EMBL" id="MLJW01001422">
    <property type="protein sequence ID" value="OIQ78324.1"/>
    <property type="molecule type" value="Genomic_DNA"/>
</dbReference>
<dbReference type="SUPFAM" id="SSF52540">
    <property type="entry name" value="P-loop containing nucleoside triphosphate hydrolases"/>
    <property type="match status" value="1"/>
</dbReference>
<evidence type="ECO:0000259" key="7">
    <source>
        <dbReference type="Pfam" id="PF13476"/>
    </source>
</evidence>
<dbReference type="SUPFAM" id="SSF52402">
    <property type="entry name" value="Adenine nucleotide alpha hydrolases-like"/>
    <property type="match status" value="1"/>
</dbReference>
<dbReference type="PANTHER" id="PTHR46482">
    <property type="entry name" value="5'-ADENYLYLSULFATE REDUCTASE 3, CHLOROPLASTIC"/>
    <property type="match status" value="1"/>
</dbReference>
<feature type="domain" description="Rad50/SbcC-type AAA" evidence="7">
    <location>
        <begin position="6"/>
        <end position="194"/>
    </location>
</feature>
<keyword evidence="3" id="KW-0560">Oxidoreductase</keyword>
<evidence type="ECO:0000259" key="6">
    <source>
        <dbReference type="Pfam" id="PF01507"/>
    </source>
</evidence>
<evidence type="ECO:0000313" key="8">
    <source>
        <dbReference type="EMBL" id="OIQ78324.1"/>
    </source>
</evidence>
<feature type="domain" description="Phosphoadenosine phosphosulphate reductase" evidence="6">
    <location>
        <begin position="387"/>
        <end position="560"/>
    </location>
</feature>
<comment type="cofactor">
    <cofactor evidence="1">
        <name>[4Fe-4S] cluster</name>
        <dbReference type="ChEBI" id="CHEBI:49883"/>
    </cofactor>
</comment>
<keyword evidence="2" id="KW-0479">Metal-binding</keyword>
<dbReference type="CDD" id="cd23945">
    <property type="entry name" value="PAPS_reductase"/>
    <property type="match status" value="1"/>
</dbReference>
<dbReference type="InterPro" id="IPR004511">
    <property type="entry name" value="PAPS/APS_Rdtase"/>
</dbReference>
<evidence type="ECO:0000256" key="1">
    <source>
        <dbReference type="ARBA" id="ARBA00001966"/>
    </source>
</evidence>
<reference evidence="8" key="1">
    <citation type="submission" date="2016-10" db="EMBL/GenBank/DDBJ databases">
        <title>Sequence of Gallionella enrichment culture.</title>
        <authorList>
            <person name="Poehlein A."/>
            <person name="Muehling M."/>
            <person name="Daniel R."/>
        </authorList>
    </citation>
    <scope>NUCLEOTIDE SEQUENCE</scope>
</reference>
<dbReference type="InterPro" id="IPR002500">
    <property type="entry name" value="PAPS_reduct_dom"/>
</dbReference>
<dbReference type="GO" id="GO:0006302">
    <property type="term" value="P:double-strand break repair"/>
    <property type="evidence" value="ECO:0007669"/>
    <property type="project" value="InterPro"/>
</dbReference>
<keyword evidence="4" id="KW-0408">Iron</keyword>
<evidence type="ECO:0000256" key="3">
    <source>
        <dbReference type="ARBA" id="ARBA00023002"/>
    </source>
</evidence>
<dbReference type="PANTHER" id="PTHR46482:SF9">
    <property type="entry name" value="5'-ADENYLYLSULFATE REDUCTASE 1, CHLOROPLASTIC"/>
    <property type="match status" value="1"/>
</dbReference>
<evidence type="ECO:0000256" key="2">
    <source>
        <dbReference type="ARBA" id="ARBA00022723"/>
    </source>
</evidence>
<dbReference type="GO" id="GO:0004604">
    <property type="term" value="F:phosphoadenylyl-sulfate reductase (thioredoxin) activity"/>
    <property type="evidence" value="ECO:0007669"/>
    <property type="project" value="InterPro"/>
</dbReference>
<gene>
    <name evidence="8" type="primary">sbcC_1</name>
    <name evidence="8" type="ORF">GALL_399720</name>
</gene>
<dbReference type="Gene3D" id="3.40.50.300">
    <property type="entry name" value="P-loop containing nucleotide triphosphate hydrolases"/>
    <property type="match status" value="1"/>
</dbReference>
<proteinExistence type="inferred from homology"/>
<organism evidence="8">
    <name type="scientific">mine drainage metagenome</name>
    <dbReference type="NCBI Taxonomy" id="410659"/>
    <lineage>
        <taxon>unclassified sequences</taxon>
        <taxon>metagenomes</taxon>
        <taxon>ecological metagenomes</taxon>
    </lineage>
</organism>
<dbReference type="Pfam" id="PF13476">
    <property type="entry name" value="AAA_23"/>
    <property type="match status" value="1"/>
</dbReference>
<dbReference type="AlphaFoldDB" id="A0A1J5QED4"/>
<comment type="caution">
    <text evidence="8">The sequence shown here is derived from an EMBL/GenBank/DDBJ whole genome shotgun (WGS) entry which is preliminary data.</text>
</comment>
<dbReference type="InterPro" id="IPR038729">
    <property type="entry name" value="Rad50/SbcC_AAA"/>
</dbReference>
<dbReference type="InterPro" id="IPR014729">
    <property type="entry name" value="Rossmann-like_a/b/a_fold"/>
</dbReference>
<dbReference type="Pfam" id="PF01507">
    <property type="entry name" value="PAPS_reduct"/>
    <property type="match status" value="1"/>
</dbReference>
<sequence>MRILSISGQNIASLSDRFEIDFTAAPLNGAGLFAITGETGAGKSSILDAMCLALYGDAPRLATGASSDEVPDPSGDAIKAKDARAILRRGAVQGWAEVRFTASLDGQDYIARWQARRARDRADGKLQNVSRSLARAADQQVLASQTTAVTEQVVTLTCLTYEEFRRTVLLAQGDFDAFLRADTNERAGLLEKVTGTGLYRAVSTRVFERTEAARQVHDGLTLRRGEHRLLSEEEQTALAAESAALVAENAAAIAERTKLQADMERHARHAEAARQVDLAAGMESAALVGLAAAVPQRERLALIDRADPLRPLWTRAKEATARMAAATATLETKRGRRSEAEARAEELREAATLFSADFAAKLAETTALLEQAAHDYGAAAPGEPPRVTLACSLGAEDMVLAHLINQHQLDIGIFVLETGQLHPETLALLERLKASSRAPVQVFTPITEATVEFVTREGRDAMFKSITLRKACCHIRKMEPLERALAGKAAWITGLRREQSGTRAEVPLTDTSDATRVKLNPLAQWSWGDVWYFIGQNQVDYNPLHDQFYPSIGCAPCTRAISLGEDFRAGRWWWEEETAKECGLHVKADVH</sequence>
<protein>
    <submittedName>
        <fullName evidence="8">Nuclease SbcCD subunit C</fullName>
    </submittedName>
</protein>
<name>A0A1J5QED4_9ZZZZ</name>
<dbReference type="HAMAP" id="MF_00063">
    <property type="entry name" value="CysH"/>
    <property type="match status" value="1"/>
</dbReference>
<dbReference type="GO" id="GO:0051536">
    <property type="term" value="F:iron-sulfur cluster binding"/>
    <property type="evidence" value="ECO:0007669"/>
    <property type="project" value="UniProtKB-KW"/>
</dbReference>
<keyword evidence="5" id="KW-0411">Iron-sulfur</keyword>
<accession>A0A1J5QED4</accession>